<feature type="compositionally biased region" description="Low complexity" evidence="1">
    <location>
        <begin position="1"/>
        <end position="10"/>
    </location>
</feature>
<feature type="region of interest" description="Disordered" evidence="1">
    <location>
        <begin position="834"/>
        <end position="883"/>
    </location>
</feature>
<proteinExistence type="predicted"/>
<feature type="compositionally biased region" description="Polar residues" evidence="1">
    <location>
        <begin position="724"/>
        <end position="738"/>
    </location>
</feature>
<feature type="region of interest" description="Disordered" evidence="1">
    <location>
        <begin position="520"/>
        <end position="621"/>
    </location>
</feature>
<feature type="compositionally biased region" description="Low complexity" evidence="1">
    <location>
        <begin position="63"/>
        <end position="76"/>
    </location>
</feature>
<feature type="compositionally biased region" description="Polar residues" evidence="1">
    <location>
        <begin position="122"/>
        <end position="131"/>
    </location>
</feature>
<feature type="compositionally biased region" description="Polar residues" evidence="1">
    <location>
        <begin position="745"/>
        <end position="757"/>
    </location>
</feature>
<feature type="compositionally biased region" description="Polar residues" evidence="1">
    <location>
        <begin position="89"/>
        <end position="106"/>
    </location>
</feature>
<dbReference type="InterPro" id="IPR024771">
    <property type="entry name" value="SUZ"/>
</dbReference>
<feature type="compositionally biased region" description="Low complexity" evidence="1">
    <location>
        <begin position="291"/>
        <end position="301"/>
    </location>
</feature>
<feature type="compositionally biased region" description="Polar residues" evidence="1">
    <location>
        <begin position="708"/>
        <end position="717"/>
    </location>
</feature>
<feature type="compositionally biased region" description="Low complexity" evidence="1">
    <location>
        <begin position="210"/>
        <end position="221"/>
    </location>
</feature>
<feature type="compositionally biased region" description="Polar residues" evidence="1">
    <location>
        <begin position="28"/>
        <end position="40"/>
    </location>
</feature>
<feature type="compositionally biased region" description="Polar residues" evidence="1">
    <location>
        <begin position="189"/>
        <end position="201"/>
    </location>
</feature>
<dbReference type="PROSITE" id="PS51673">
    <property type="entry name" value="SUZ"/>
    <property type="match status" value="1"/>
</dbReference>
<feature type="compositionally biased region" description="Basic and acidic residues" evidence="1">
    <location>
        <begin position="859"/>
        <end position="870"/>
    </location>
</feature>
<feature type="compositionally biased region" description="Basic and acidic residues" evidence="1">
    <location>
        <begin position="811"/>
        <end position="820"/>
    </location>
</feature>
<sequence length="1317" mass="143567">MNSHAQLSPSFLPPPPPPLAGQPGRPSNFNSPTASPSVLSFAQGAASAPPPPRYHPYAHRELSSSSQLSAQIAANPVSPPPLSGGVSSAINSPRSPPGTLSPQTHSPRMAMRAGPSMVVEYNPQQWGSRGQTGAGAFIPHSALTNTRQANPEDGLPSPPPPYTPAHGQGASNTPPASSSQSFRPRLPYLQTSVPTPPSSLGSMTSPPPMSASTMISPASSMLRNVMSPGSMLTPVSSVGSQPMNFPPPPQAGGRDRSTSRSRSRFGLSALARGISQDRSTPSHTPEPPPVAIARPRPAPGRVNGAANRMSVYVQPTQPVIEPPSARRSASAGSAGHQIMPSDQPPSYEQGLPPPPPGPPPPGPRTAHGETHHRNGSIQLGNDLVPILSMPTRRPGRVRTNISNLGPVPPTPAGWTETNDIAPPMPRIPSPNTSTSSQSEYDDTPSESSSDERISRRDESGHSFRSHERRDSTVKGLRERRSESRAARDRILSPDGEIVGNPLENQLADLTLNLATSNLNRQGAVKKSRASMSPKEAPPMNRSTVGNRRDTAILSPPNSTTQPQSAASVHSIPPKSLPTPPPTDRSIASTNPSPQIRQSSAAGKRRALAWNEPSGDPEADTFTRESVERHQTFIEKERVARSDRERLELFAEYIVMESRLRRDRYSTAFSGMAGDILDLTRDLWRPTQLPVPTPTTAASMHSTTSTNSVVRTGGTSTPQPRPEQLSRQGSFETQNTSPMSGGANFTPRTDSASPSSIKSADARDSQARNYKPVLSPILSMAMSTVLDGDEPRGRSSSRWWESEQGSVGNGRQVERTKRESKYMGLHREARYNLQYENEPSPAMASTPGTGRAGPSTGEYPPEKVGWHDSSQHEPLSAPPYSIPNTPSATYGLDVSRLVTLPPPYPRHYPALSNAHPDLSDYRATRRMLNDLNEISEKKTSYTNKISHQRAVQAQEDAARVAQMRHSIAEQIRQGTLSYTDAAAAEDRFHASEAASKHAALRKEFEDFKPKVIAPLTALLTTRIAKATEAINSLRDSLTTGATEASPDAPMEEGDERPELLEKLKLLKWLVESREVLHRELFILDAERCDKYRDLIAAELTDSAEIANAQRFFASDARSRWAEFERAARSRVETLQSVVEAHVNRGVQDQLSAFWDICPGLLELVKKIPGDSSILAGLRVSVPHAEIQENPSYSNWPLQYLFSLLGHAEKATYQFIENQVGLWCLHNEVSLSVMRASLTVVRAERCVEEDRERDDEELDAEMKEMAVYEEEQLSRQLKDRVNEVESQWKEALGSSLSACLERVEWSLRETGGWDESLRE</sequence>
<protein>
    <recommendedName>
        <fullName evidence="2">SUZ domain-containing protein</fullName>
    </recommendedName>
</protein>
<name>A0A6A6UQZ4_9PEZI</name>
<feature type="region of interest" description="Disordered" evidence="1">
    <location>
        <begin position="1"/>
        <end position="500"/>
    </location>
</feature>
<feature type="compositionally biased region" description="Pro residues" evidence="1">
    <location>
        <begin position="351"/>
        <end position="363"/>
    </location>
</feature>
<feature type="region of interest" description="Disordered" evidence="1">
    <location>
        <begin position="783"/>
        <end position="820"/>
    </location>
</feature>
<evidence type="ECO:0000259" key="2">
    <source>
        <dbReference type="PROSITE" id="PS51673"/>
    </source>
</evidence>
<evidence type="ECO:0000313" key="4">
    <source>
        <dbReference type="Proteomes" id="UP000799302"/>
    </source>
</evidence>
<feature type="compositionally biased region" description="Polar residues" evidence="1">
    <location>
        <begin position="233"/>
        <end position="243"/>
    </location>
</feature>
<organism evidence="3 4">
    <name type="scientific">Microthyrium microscopicum</name>
    <dbReference type="NCBI Taxonomy" id="703497"/>
    <lineage>
        <taxon>Eukaryota</taxon>
        <taxon>Fungi</taxon>
        <taxon>Dikarya</taxon>
        <taxon>Ascomycota</taxon>
        <taxon>Pezizomycotina</taxon>
        <taxon>Dothideomycetes</taxon>
        <taxon>Dothideomycetes incertae sedis</taxon>
        <taxon>Microthyriales</taxon>
        <taxon>Microthyriaceae</taxon>
        <taxon>Microthyrium</taxon>
    </lineage>
</organism>
<feature type="domain" description="SUZ" evidence="2">
    <location>
        <begin position="426"/>
        <end position="495"/>
    </location>
</feature>
<dbReference type="Proteomes" id="UP000799302">
    <property type="component" value="Unassembled WGS sequence"/>
</dbReference>
<feature type="compositionally biased region" description="Low complexity" evidence="1">
    <location>
        <begin position="793"/>
        <end position="805"/>
    </location>
</feature>
<keyword evidence="4" id="KW-1185">Reference proteome</keyword>
<dbReference type="EMBL" id="MU004230">
    <property type="protein sequence ID" value="KAF2674705.1"/>
    <property type="molecule type" value="Genomic_DNA"/>
</dbReference>
<feature type="compositionally biased region" description="Low complexity" evidence="1">
    <location>
        <begin position="325"/>
        <end position="335"/>
    </location>
</feature>
<accession>A0A6A6UQZ4</accession>
<evidence type="ECO:0000256" key="1">
    <source>
        <dbReference type="SAM" id="MobiDB-lite"/>
    </source>
</evidence>
<feature type="region of interest" description="Disordered" evidence="1">
    <location>
        <begin position="1034"/>
        <end position="1055"/>
    </location>
</feature>
<feature type="compositionally biased region" description="Low complexity" evidence="1">
    <location>
        <begin position="693"/>
        <end position="707"/>
    </location>
</feature>
<reference evidence="3" key="1">
    <citation type="journal article" date="2020" name="Stud. Mycol.">
        <title>101 Dothideomycetes genomes: a test case for predicting lifestyles and emergence of pathogens.</title>
        <authorList>
            <person name="Haridas S."/>
            <person name="Albert R."/>
            <person name="Binder M."/>
            <person name="Bloem J."/>
            <person name="Labutti K."/>
            <person name="Salamov A."/>
            <person name="Andreopoulos B."/>
            <person name="Baker S."/>
            <person name="Barry K."/>
            <person name="Bills G."/>
            <person name="Bluhm B."/>
            <person name="Cannon C."/>
            <person name="Castanera R."/>
            <person name="Culley D."/>
            <person name="Daum C."/>
            <person name="Ezra D."/>
            <person name="Gonzalez J."/>
            <person name="Henrissat B."/>
            <person name="Kuo A."/>
            <person name="Liang C."/>
            <person name="Lipzen A."/>
            <person name="Lutzoni F."/>
            <person name="Magnuson J."/>
            <person name="Mondo S."/>
            <person name="Nolan M."/>
            <person name="Ohm R."/>
            <person name="Pangilinan J."/>
            <person name="Park H.-J."/>
            <person name="Ramirez L."/>
            <person name="Alfaro M."/>
            <person name="Sun H."/>
            <person name="Tritt A."/>
            <person name="Yoshinaga Y."/>
            <person name="Zwiers L.-H."/>
            <person name="Turgeon B."/>
            <person name="Goodwin S."/>
            <person name="Spatafora J."/>
            <person name="Crous P."/>
            <person name="Grigoriev I."/>
        </authorList>
    </citation>
    <scope>NUCLEOTIDE SEQUENCE</scope>
    <source>
        <strain evidence="3">CBS 115976</strain>
    </source>
</reference>
<feature type="compositionally biased region" description="Polar residues" evidence="1">
    <location>
        <begin position="429"/>
        <end position="438"/>
    </location>
</feature>
<gene>
    <name evidence="3" type="ORF">BT63DRAFT_419989</name>
</gene>
<feature type="compositionally biased region" description="Basic and acidic residues" evidence="1">
    <location>
        <begin position="449"/>
        <end position="491"/>
    </location>
</feature>
<feature type="region of interest" description="Disordered" evidence="1">
    <location>
        <begin position="685"/>
        <end position="769"/>
    </location>
</feature>
<feature type="compositionally biased region" description="Pro residues" evidence="1">
    <location>
        <begin position="11"/>
        <end position="20"/>
    </location>
</feature>
<dbReference type="OrthoDB" id="5367052at2759"/>
<feature type="compositionally biased region" description="Polar residues" evidence="1">
    <location>
        <begin position="169"/>
        <end position="182"/>
    </location>
</feature>
<evidence type="ECO:0000313" key="3">
    <source>
        <dbReference type="EMBL" id="KAF2674705.1"/>
    </source>
</evidence>
<feature type="compositionally biased region" description="Polar residues" evidence="1">
    <location>
        <begin position="555"/>
        <end position="567"/>
    </location>
</feature>
<feature type="compositionally biased region" description="Polar residues" evidence="1">
    <location>
        <begin position="585"/>
        <end position="600"/>
    </location>
</feature>